<keyword evidence="3" id="KW-1185">Reference proteome</keyword>
<accession>A0ABP7NUF0</accession>
<dbReference type="Proteomes" id="UP001418444">
    <property type="component" value="Unassembled WGS sequence"/>
</dbReference>
<gene>
    <name evidence="2" type="ORF">GCM10022231_10940</name>
</gene>
<evidence type="ECO:0000259" key="1">
    <source>
        <dbReference type="Pfam" id="PF09995"/>
    </source>
</evidence>
<dbReference type="PANTHER" id="PTHR36124:SF1">
    <property type="entry name" value="ER-BOUND OXYGENASE MPAB_MPAB'_RUBBER OXYGENASE CATALYTIC DOMAIN-CONTAINING PROTEIN"/>
    <property type="match status" value="1"/>
</dbReference>
<dbReference type="InterPro" id="IPR046366">
    <property type="entry name" value="MPAB"/>
</dbReference>
<dbReference type="PANTHER" id="PTHR36124">
    <property type="match status" value="1"/>
</dbReference>
<name>A0ABP7NUF0_9ACTN</name>
<reference evidence="3" key="1">
    <citation type="journal article" date="2019" name="Int. J. Syst. Evol. Microbiol.">
        <title>The Global Catalogue of Microorganisms (GCM) 10K type strain sequencing project: providing services to taxonomists for standard genome sequencing and annotation.</title>
        <authorList>
            <consortium name="The Broad Institute Genomics Platform"/>
            <consortium name="The Broad Institute Genome Sequencing Center for Infectious Disease"/>
            <person name="Wu L."/>
            <person name="Ma J."/>
        </authorList>
    </citation>
    <scope>NUCLEOTIDE SEQUENCE [LARGE SCALE GENOMIC DNA]</scope>
    <source>
        <strain evidence="3">JCM 16923</strain>
    </source>
</reference>
<comment type="caution">
    <text evidence="2">The sequence shown here is derived from an EMBL/GenBank/DDBJ whole genome shotgun (WGS) entry which is preliminary data.</text>
</comment>
<evidence type="ECO:0000313" key="2">
    <source>
        <dbReference type="EMBL" id="GAA3954354.1"/>
    </source>
</evidence>
<proteinExistence type="predicted"/>
<evidence type="ECO:0000313" key="3">
    <source>
        <dbReference type="Proteomes" id="UP001418444"/>
    </source>
</evidence>
<protein>
    <submittedName>
        <fullName evidence="2">Oxygenase MpaB family protein</fullName>
    </submittedName>
</protein>
<dbReference type="EMBL" id="BAAAZW010000003">
    <property type="protein sequence ID" value="GAA3954354.1"/>
    <property type="molecule type" value="Genomic_DNA"/>
</dbReference>
<dbReference type="Pfam" id="PF09995">
    <property type="entry name" value="MPAB_Lcp_cat"/>
    <property type="match status" value="1"/>
</dbReference>
<sequence>MFRWDRNRGLDPHTDFEQIYRNLSLYDFPWDFNQSLSFALFRTYAVPSVGRLLSESKGFDDTQKRYDDTGLLLERPLVCGFDSVEGKAAIRRINQMHRAYDITNDDMVYVLATFVVVPKRWIDDYGWRKLTYDEVVASTNYYRKLGRHMNIKDMPETYQEFSDFLDTYEAEHFAYDEGGRRVADMTLDLLTTFYPRPFRPAVEVFSRALMDRPLLEALGYDEPSAPVRALSLAAMRARAVFLRILPPRLRAKGFEDNGRIRTYRPGEAVTEQLGTFPAGCPVAHLDTESADEPVAVR</sequence>
<feature type="domain" description="ER-bound oxygenase mpaB/mpaB'/Rubber oxygenase catalytic" evidence="1">
    <location>
        <begin position="45"/>
        <end position="236"/>
    </location>
</feature>
<dbReference type="InterPro" id="IPR018713">
    <property type="entry name" value="MPAB/Lcp_cat_dom"/>
</dbReference>
<dbReference type="RefSeq" id="WP_344781451.1">
    <property type="nucleotide sequence ID" value="NZ_BAAAZW010000003.1"/>
</dbReference>
<organism evidence="2 3">
    <name type="scientific">Gordonia caeni</name>
    <dbReference type="NCBI Taxonomy" id="1007097"/>
    <lineage>
        <taxon>Bacteria</taxon>
        <taxon>Bacillati</taxon>
        <taxon>Actinomycetota</taxon>
        <taxon>Actinomycetes</taxon>
        <taxon>Mycobacteriales</taxon>
        <taxon>Gordoniaceae</taxon>
        <taxon>Gordonia</taxon>
    </lineage>
</organism>